<dbReference type="SUPFAM" id="SSF56219">
    <property type="entry name" value="DNase I-like"/>
    <property type="match status" value="1"/>
</dbReference>
<accession>A0A1V6SBL7</accession>
<organism evidence="1 2">
    <name type="scientific">Penicillium flavigenum</name>
    <dbReference type="NCBI Taxonomy" id="254877"/>
    <lineage>
        <taxon>Eukaryota</taxon>
        <taxon>Fungi</taxon>
        <taxon>Dikarya</taxon>
        <taxon>Ascomycota</taxon>
        <taxon>Pezizomycotina</taxon>
        <taxon>Eurotiomycetes</taxon>
        <taxon>Eurotiomycetidae</taxon>
        <taxon>Eurotiales</taxon>
        <taxon>Aspergillaceae</taxon>
        <taxon>Penicillium</taxon>
    </lineage>
</organism>
<comment type="caution">
    <text evidence="1">The sequence shown here is derived from an EMBL/GenBank/DDBJ whole genome shotgun (WGS) entry which is preliminary data.</text>
</comment>
<sequence>LVELCDEADLDLWLEPGTVTRDQNGEQTTIDLFFGTPDLTERLVVCELALDCHTDSDHLPIRVLLDVNPQPPAEIQKRRLWKAMDTEKFDVFVADNLPRSPPEMRAPQQIDNAGRVIKAALRRGFRSFIEEAVDQGPQGLWRVAKWARSRGQQQGSTIPALKIADGATDVETDTEKVKLLRKVFFPQPPEANLADIHQNPNQRTQFQIPPVNDTEVRATIKKAPPNKAPGYDTLPNRLWQMLAEPGSRSETRFVPLLTTIFDACVQIRHNPQHFQSSVTVTLRKAGPRDYRVPKSYRPVALLNTLGKVLEAAIATRIA</sequence>
<evidence type="ECO:0000313" key="2">
    <source>
        <dbReference type="Proteomes" id="UP000191342"/>
    </source>
</evidence>
<protein>
    <recommendedName>
        <fullName evidence="3">Endonuclease/exonuclease/phosphatase domain-containing protein</fullName>
    </recommendedName>
</protein>
<dbReference type="PANTHER" id="PTHR19446">
    <property type="entry name" value="REVERSE TRANSCRIPTASES"/>
    <property type="match status" value="1"/>
</dbReference>
<name>A0A1V6SBL7_9EURO</name>
<dbReference type="Gene3D" id="3.60.10.10">
    <property type="entry name" value="Endonuclease/exonuclease/phosphatase"/>
    <property type="match status" value="1"/>
</dbReference>
<dbReference type="STRING" id="254877.A0A1V6SBL7"/>
<gene>
    <name evidence="1" type="ORF">PENFLA_c078G07425</name>
</gene>
<proteinExistence type="predicted"/>
<dbReference type="InterPro" id="IPR036691">
    <property type="entry name" value="Endo/exonu/phosph_ase_sf"/>
</dbReference>
<evidence type="ECO:0008006" key="3">
    <source>
        <dbReference type="Google" id="ProtNLM"/>
    </source>
</evidence>
<keyword evidence="2" id="KW-1185">Reference proteome</keyword>
<dbReference type="OrthoDB" id="5549573at2759"/>
<dbReference type="EMBL" id="MLQL01000078">
    <property type="protein sequence ID" value="OQE11190.1"/>
    <property type="molecule type" value="Genomic_DNA"/>
</dbReference>
<dbReference type="AlphaFoldDB" id="A0A1V6SBL7"/>
<evidence type="ECO:0000313" key="1">
    <source>
        <dbReference type="EMBL" id="OQE11190.1"/>
    </source>
</evidence>
<reference evidence="2" key="1">
    <citation type="journal article" date="2017" name="Nat. Microbiol.">
        <title>Global analysis of biosynthetic gene clusters reveals vast potential of secondary metabolite production in Penicillium species.</title>
        <authorList>
            <person name="Nielsen J.C."/>
            <person name="Grijseels S."/>
            <person name="Prigent S."/>
            <person name="Ji B."/>
            <person name="Dainat J."/>
            <person name="Nielsen K.F."/>
            <person name="Frisvad J.C."/>
            <person name="Workman M."/>
            <person name="Nielsen J."/>
        </authorList>
    </citation>
    <scope>NUCLEOTIDE SEQUENCE [LARGE SCALE GENOMIC DNA]</scope>
    <source>
        <strain evidence="2">IBT 14082</strain>
    </source>
</reference>
<feature type="non-terminal residue" evidence="1">
    <location>
        <position position="1"/>
    </location>
</feature>
<dbReference type="Proteomes" id="UP000191342">
    <property type="component" value="Unassembled WGS sequence"/>
</dbReference>